<protein>
    <submittedName>
        <fullName evidence="1">Uncharacterized protein</fullName>
    </submittedName>
</protein>
<organism evidence="1 2">
    <name type="scientific">Tritrichomonas foetus</name>
    <dbReference type="NCBI Taxonomy" id="1144522"/>
    <lineage>
        <taxon>Eukaryota</taxon>
        <taxon>Metamonada</taxon>
        <taxon>Parabasalia</taxon>
        <taxon>Tritrichomonadida</taxon>
        <taxon>Tritrichomonadidae</taxon>
        <taxon>Tritrichomonas</taxon>
    </lineage>
</organism>
<dbReference type="RefSeq" id="XP_068349193.1">
    <property type="nucleotide sequence ID" value="XM_068495329.1"/>
</dbReference>
<dbReference type="EMBL" id="MLAK01001204">
    <property type="protein sequence ID" value="OHS96056.1"/>
    <property type="molecule type" value="Genomic_DNA"/>
</dbReference>
<dbReference type="Proteomes" id="UP000179807">
    <property type="component" value="Unassembled WGS sequence"/>
</dbReference>
<proteinExistence type="predicted"/>
<evidence type="ECO:0000313" key="1">
    <source>
        <dbReference type="EMBL" id="OHS96056.1"/>
    </source>
</evidence>
<dbReference type="GeneID" id="94830033"/>
<evidence type="ECO:0000313" key="2">
    <source>
        <dbReference type="Proteomes" id="UP000179807"/>
    </source>
</evidence>
<accession>A0A1J4JA66</accession>
<dbReference type="AlphaFoldDB" id="A0A1J4JA66"/>
<comment type="caution">
    <text evidence="1">The sequence shown here is derived from an EMBL/GenBank/DDBJ whole genome shotgun (WGS) entry which is preliminary data.</text>
</comment>
<reference evidence="1" key="1">
    <citation type="submission" date="2016-10" db="EMBL/GenBank/DDBJ databases">
        <authorList>
            <person name="Benchimol M."/>
            <person name="Almeida L.G."/>
            <person name="Vasconcelos A.T."/>
            <person name="Perreira-Neves A."/>
            <person name="Rosa I.A."/>
            <person name="Tasca T."/>
            <person name="Bogo M.R."/>
            <person name="de Souza W."/>
        </authorList>
    </citation>
    <scope>NUCLEOTIDE SEQUENCE [LARGE SCALE GENOMIC DNA]</scope>
    <source>
        <strain evidence="1">K</strain>
    </source>
</reference>
<sequence length="807" mass="92849">MPNSEFLEVSLSPFDLTYLDEFNPSSTKINTMKLIISQGNKDLLPTLKNRKYFANVNEMKSSITCSSIYENLSSFPIRCKLLVPSSFIEYIDEITFNETMEINKTDFSKYPENDKYSLYSLSRRIPSHSEIKITFVFTTKVDEGPLYSSINFINEPIANNEIASFNFVNAGGLVPWKIPTDFSLDLLEAAFIFSPSQNVIKQQISQFINGTIIFRYKPEDSPKYYFFLAKSITYDIDVEMHEDTFVENITIKYKSPLPNRTANYFVIKQEGMNNVTLDIDFQPASFLKQPHNIYHYQAKNLGPDEEGSFCFQRIIPAEKDILSNKIACKIPCDANTELKVEILESKRKIVKVKPTIGKLEGRHFTASILSKTPNLRFAVHYEPQPIFTLEVALSKYENVEANNILNVIKNNYENVNLSLNPSNLDKNDDSKDNEDDNKIYDRTELNLRLLRKIDKVICNFSIELLDNGFSNQFLHDFSLFSNIFNTFASRATSDIEIELFNSSFFLQKTIGMSERVIILPAYSQFHDVFQKEERYFDVISPTKSGKSAIIPFLAVRDKKWVICIKTDSTNREFYQHKIGPFTNIIYNNVKSVLNYKGEKLFAILKPMMLMNIIKILEKNEEIDNFIQKSTFLFDDFYPLTNENRLLLKKLVTFIKNTVSTNDLKLVRISKTKLKPINEDEIIESDFEATLSRTMNLSKSLVTSKTRNKIIHKGANKGLKNSVKQEMIKYEAASKNEKVEIVNETTFPVERHTVTAEKGNVQEALKMEVLKVAEEAPKANWKQLIIIRVANQAQSNDLLESLLSAYNS</sequence>
<keyword evidence="2" id="KW-1185">Reference proteome</keyword>
<name>A0A1J4JA66_9EUKA</name>
<gene>
    <name evidence="1" type="ORF">TRFO_10242</name>
</gene>
<dbReference type="VEuPathDB" id="TrichDB:TRFO_10242"/>